<evidence type="ECO:0000313" key="10">
    <source>
        <dbReference type="EMBL" id="CCL99751.1"/>
    </source>
</evidence>
<evidence type="ECO:0000256" key="7">
    <source>
        <dbReference type="ARBA" id="ARBA00023004"/>
    </source>
</evidence>
<feature type="binding site" description="axial binding residue" evidence="9">
    <location>
        <position position="483"/>
    </location>
    <ligand>
        <name>heme</name>
        <dbReference type="ChEBI" id="CHEBI:30413"/>
    </ligand>
    <ligandPart>
        <name>Fe</name>
        <dbReference type="ChEBI" id="CHEBI:18248"/>
    </ligandPart>
</feature>
<proteinExistence type="inferred from homology"/>
<comment type="cofactor">
    <cofactor evidence="1 9">
        <name>heme</name>
        <dbReference type="ChEBI" id="CHEBI:30413"/>
    </cofactor>
</comment>
<dbReference type="GO" id="GO:0005506">
    <property type="term" value="F:iron ion binding"/>
    <property type="evidence" value="ECO:0007669"/>
    <property type="project" value="InterPro"/>
</dbReference>
<keyword evidence="7 9" id="KW-0408">Iron</keyword>
<dbReference type="EMBL" id="HE796949">
    <property type="protein sequence ID" value="CCL99751.1"/>
    <property type="molecule type" value="Genomic_DNA"/>
</dbReference>
<keyword evidence="11" id="KW-1185">Reference proteome</keyword>
<dbReference type="PANTHER" id="PTHR24305">
    <property type="entry name" value="CYTOCHROME P450"/>
    <property type="match status" value="1"/>
</dbReference>
<dbReference type="PRINTS" id="PR00463">
    <property type="entry name" value="EP450I"/>
</dbReference>
<keyword evidence="6" id="KW-0560">Oxidoreductase</keyword>
<dbReference type="RefSeq" id="XP_012179034.1">
    <property type="nucleotide sequence ID" value="XM_012323644.1"/>
</dbReference>
<comment type="pathway">
    <text evidence="2">Secondary metabolite biosynthesis.</text>
</comment>
<dbReference type="SUPFAM" id="SSF48264">
    <property type="entry name" value="Cytochrome P450"/>
    <property type="match status" value="1"/>
</dbReference>
<keyword evidence="5 9" id="KW-0479">Metal-binding</keyword>
<dbReference type="InterPro" id="IPR050121">
    <property type="entry name" value="Cytochrome_P450_monoxygenase"/>
</dbReference>
<dbReference type="OrthoDB" id="1470350at2759"/>
<evidence type="ECO:0000256" key="1">
    <source>
        <dbReference type="ARBA" id="ARBA00001971"/>
    </source>
</evidence>
<dbReference type="InParanoid" id="J4I8P1"/>
<evidence type="ECO:0000256" key="2">
    <source>
        <dbReference type="ARBA" id="ARBA00005179"/>
    </source>
</evidence>
<dbReference type="GeneID" id="24094662"/>
<organism evidence="10 11">
    <name type="scientific">Fibroporia radiculosa</name>
    <dbReference type="NCBI Taxonomy" id="599839"/>
    <lineage>
        <taxon>Eukaryota</taxon>
        <taxon>Fungi</taxon>
        <taxon>Dikarya</taxon>
        <taxon>Basidiomycota</taxon>
        <taxon>Agaricomycotina</taxon>
        <taxon>Agaricomycetes</taxon>
        <taxon>Polyporales</taxon>
        <taxon>Fibroporiaceae</taxon>
        <taxon>Fibroporia</taxon>
    </lineage>
</organism>
<dbReference type="Pfam" id="PF00067">
    <property type="entry name" value="p450"/>
    <property type="match status" value="1"/>
</dbReference>
<protein>
    <recommendedName>
        <fullName evidence="12">Cytochrome P450</fullName>
    </recommendedName>
</protein>
<dbReference type="PANTHER" id="PTHR24305:SF166">
    <property type="entry name" value="CYTOCHROME P450 12A4, MITOCHONDRIAL-RELATED"/>
    <property type="match status" value="1"/>
</dbReference>
<keyword evidence="4 9" id="KW-0349">Heme</keyword>
<dbReference type="HOGENOM" id="CLU_001570_5_11_1"/>
<dbReference type="CDD" id="cd11069">
    <property type="entry name" value="CYP_FUM15-like"/>
    <property type="match status" value="1"/>
</dbReference>
<evidence type="ECO:0000313" key="11">
    <source>
        <dbReference type="Proteomes" id="UP000006352"/>
    </source>
</evidence>
<sequence length="543" mass="60637">MNGTDPKLLILLLTVTFIGWRFFRRRTGKSILDKIPGPPSNSFWAGNMLQFDARDGMDFQRHVALDYGSVTRMHGLFGQPVLYVSDPKALQTIILKEEHIFQEPLAFRMTNNFVFGPGLLSTIGETHRKQRKLLNPAFSTNHMRSILPIFYGVAHRLRDAISTQVKNGPEEVDILNWMSRTSLELIGQGGLGYSFDPLTENVQNEYGNAVKDLFPNLQPLSMFVPLVPLIGNIGPAWFRRSVTSLMPYRKIQRVISIVDTMNKRSSEIFNARKEAIRQGDDASLQQVGGGKDIMSLFIKANAATSEGDRLPDEELVAQMSTLVTGAVDTTSNALSRILYILAGRQDVQEKLRKEILEAEAGEGLSYDELDQLPILDSICRETLRVYPPAPTIFRQPCQDTVLPLSEPIVGTDGHLIKEIPIPKGTLFIVGIMGSNASKTLWGEDAREWKPERWLSPLPSTVTENPTPGIYSNMMTFIGGKRGCIGFKFSEMEIKVVLSALLSTFKFHLTEKPIEWNIAAVQYPTVGKDSSVPAMLLRVELLKS</sequence>
<accession>J4I8P1</accession>
<dbReference type="Proteomes" id="UP000006352">
    <property type="component" value="Unassembled WGS sequence"/>
</dbReference>
<evidence type="ECO:0000256" key="6">
    <source>
        <dbReference type="ARBA" id="ARBA00023002"/>
    </source>
</evidence>
<evidence type="ECO:0000256" key="9">
    <source>
        <dbReference type="PIRSR" id="PIRSR602401-1"/>
    </source>
</evidence>
<keyword evidence="8" id="KW-0503">Monooxygenase</keyword>
<dbReference type="PRINTS" id="PR00385">
    <property type="entry name" value="P450"/>
</dbReference>
<dbReference type="STRING" id="599839.J4I8P1"/>
<dbReference type="InterPro" id="IPR001128">
    <property type="entry name" value="Cyt_P450"/>
</dbReference>
<dbReference type="GO" id="GO:0004497">
    <property type="term" value="F:monooxygenase activity"/>
    <property type="evidence" value="ECO:0007669"/>
    <property type="project" value="UniProtKB-KW"/>
</dbReference>
<dbReference type="AlphaFoldDB" id="J4I8P1"/>
<dbReference type="InterPro" id="IPR036396">
    <property type="entry name" value="Cyt_P450_sf"/>
</dbReference>
<dbReference type="GO" id="GO:0020037">
    <property type="term" value="F:heme binding"/>
    <property type="evidence" value="ECO:0007669"/>
    <property type="project" value="InterPro"/>
</dbReference>
<evidence type="ECO:0000256" key="4">
    <source>
        <dbReference type="ARBA" id="ARBA00022617"/>
    </source>
</evidence>
<dbReference type="InterPro" id="IPR002401">
    <property type="entry name" value="Cyt_P450_E_grp-I"/>
</dbReference>
<reference evidence="10 11" key="1">
    <citation type="journal article" date="2012" name="Appl. Environ. Microbiol.">
        <title>Short-read sequencing for genomic analysis of the brown rot fungus Fibroporia radiculosa.</title>
        <authorList>
            <person name="Tang J.D."/>
            <person name="Perkins A.D."/>
            <person name="Sonstegard T.S."/>
            <person name="Schroeder S.G."/>
            <person name="Burgess S.C."/>
            <person name="Diehl S.V."/>
        </authorList>
    </citation>
    <scope>NUCLEOTIDE SEQUENCE [LARGE SCALE GENOMIC DNA]</scope>
    <source>
        <strain evidence="10 11">TFFH 294</strain>
    </source>
</reference>
<evidence type="ECO:0000256" key="8">
    <source>
        <dbReference type="ARBA" id="ARBA00023033"/>
    </source>
</evidence>
<dbReference type="GO" id="GO:0016705">
    <property type="term" value="F:oxidoreductase activity, acting on paired donors, with incorporation or reduction of molecular oxygen"/>
    <property type="evidence" value="ECO:0007669"/>
    <property type="project" value="InterPro"/>
</dbReference>
<comment type="similarity">
    <text evidence="3">Belongs to the cytochrome P450 family.</text>
</comment>
<evidence type="ECO:0008006" key="12">
    <source>
        <dbReference type="Google" id="ProtNLM"/>
    </source>
</evidence>
<dbReference type="Gene3D" id="1.10.630.10">
    <property type="entry name" value="Cytochrome P450"/>
    <property type="match status" value="1"/>
</dbReference>
<name>J4I8P1_9APHY</name>
<evidence type="ECO:0000256" key="5">
    <source>
        <dbReference type="ARBA" id="ARBA00022723"/>
    </source>
</evidence>
<evidence type="ECO:0000256" key="3">
    <source>
        <dbReference type="ARBA" id="ARBA00010617"/>
    </source>
</evidence>
<gene>
    <name evidence="10" type="ORF">FIBRA_01773</name>
</gene>